<evidence type="ECO:0000256" key="2">
    <source>
        <dbReference type="ARBA" id="ARBA00022707"/>
    </source>
</evidence>
<dbReference type="GO" id="GO:0003924">
    <property type="term" value="F:GTPase activity"/>
    <property type="evidence" value="ECO:0007669"/>
    <property type="project" value="InterPro"/>
</dbReference>
<keyword evidence="4 5" id="KW-0342">GTP-binding</keyword>
<protein>
    <submittedName>
        <fullName evidence="7">Uncharacterized protein</fullName>
    </submittedName>
</protein>
<sequence>MGLTKSKTTNNTLLNGEKSSLLSSCGSFRSKDKRLSKRRLCSKKKVLMLGLDRSGKTDLFHRLISCDQPSLKIDAFPQPTMGYNVETIGVRCCHLNHHQYHKITLWDCGGHASVRSLWPYHYSNTSLLLWLINIHDRKRLDMNLQLLSQVLNNSLLYQVPVLIVLYHSSFNPFEVNSSADEENLLTNLEVAFRFLATLSTSRASSFKWQVINVTVNEKDCQTDLKKIRECFRELMEL</sequence>
<dbReference type="SMART" id="SM00177">
    <property type="entry name" value="ARF"/>
    <property type="match status" value="1"/>
</dbReference>
<dbReference type="Pfam" id="PF00025">
    <property type="entry name" value="Arf"/>
    <property type="match status" value="1"/>
</dbReference>
<evidence type="ECO:0000313" key="8">
    <source>
        <dbReference type="Proteomes" id="UP000663852"/>
    </source>
</evidence>
<dbReference type="SUPFAM" id="SSF52540">
    <property type="entry name" value="P-loop containing nucleoside triphosphate hydrolases"/>
    <property type="match status" value="1"/>
</dbReference>
<dbReference type="InterPro" id="IPR027417">
    <property type="entry name" value="P-loop_NTPase"/>
</dbReference>
<feature type="binding site" evidence="5">
    <location>
        <begin position="50"/>
        <end position="57"/>
    </location>
    <ligand>
        <name>GTP</name>
        <dbReference type="ChEBI" id="CHEBI:37565"/>
    </ligand>
</feature>
<evidence type="ECO:0000256" key="4">
    <source>
        <dbReference type="ARBA" id="ARBA00023134"/>
    </source>
</evidence>
<gene>
    <name evidence="7" type="ORF">EDS130_LOCUS15</name>
</gene>
<comment type="similarity">
    <text evidence="1">Belongs to the small GTPase superfamily. Arf family.</text>
</comment>
<dbReference type="InterPro" id="IPR006689">
    <property type="entry name" value="Small_GTPase_ARF/SAR"/>
</dbReference>
<comment type="caution">
    <text evidence="7">The sequence shown here is derived from an EMBL/GenBank/DDBJ whole genome shotgun (WGS) entry which is preliminary data.</text>
</comment>
<accession>A0A813MBD2</accession>
<evidence type="ECO:0000313" key="7">
    <source>
        <dbReference type="EMBL" id="CAF0718843.1"/>
    </source>
</evidence>
<dbReference type="Proteomes" id="UP000663852">
    <property type="component" value="Unassembled WGS sequence"/>
</dbReference>
<dbReference type="PROSITE" id="PS51417">
    <property type="entry name" value="ARF"/>
    <property type="match status" value="1"/>
</dbReference>
<keyword evidence="2" id="KW-0449">Lipoprotein</keyword>
<organism evidence="7 8">
    <name type="scientific">Adineta ricciae</name>
    <name type="common">Rotifer</name>
    <dbReference type="NCBI Taxonomy" id="249248"/>
    <lineage>
        <taxon>Eukaryota</taxon>
        <taxon>Metazoa</taxon>
        <taxon>Spiralia</taxon>
        <taxon>Gnathifera</taxon>
        <taxon>Rotifera</taxon>
        <taxon>Eurotatoria</taxon>
        <taxon>Bdelloidea</taxon>
        <taxon>Adinetida</taxon>
        <taxon>Adinetidae</taxon>
        <taxon>Adineta</taxon>
    </lineage>
</organism>
<evidence type="ECO:0000256" key="1">
    <source>
        <dbReference type="ARBA" id="ARBA00010290"/>
    </source>
</evidence>
<proteinExistence type="inferred from homology"/>
<keyword evidence="6" id="KW-0479">Metal-binding</keyword>
<dbReference type="EMBL" id="CAJNOJ010000001">
    <property type="protein sequence ID" value="CAF0718843.1"/>
    <property type="molecule type" value="Genomic_DNA"/>
</dbReference>
<feature type="binding site" evidence="5">
    <location>
        <position position="110"/>
    </location>
    <ligand>
        <name>GTP</name>
        <dbReference type="ChEBI" id="CHEBI:37565"/>
    </ligand>
</feature>
<dbReference type="GO" id="GO:0046872">
    <property type="term" value="F:metal ion binding"/>
    <property type="evidence" value="ECO:0007669"/>
    <property type="project" value="UniProtKB-KW"/>
</dbReference>
<dbReference type="OrthoDB" id="9976402at2759"/>
<dbReference type="GO" id="GO:0005525">
    <property type="term" value="F:GTP binding"/>
    <property type="evidence" value="ECO:0007669"/>
    <property type="project" value="UniProtKB-KW"/>
</dbReference>
<feature type="binding site" evidence="6">
    <location>
        <position position="80"/>
    </location>
    <ligand>
        <name>Mg(2+)</name>
        <dbReference type="ChEBI" id="CHEBI:18420"/>
    </ligand>
</feature>
<evidence type="ECO:0000256" key="3">
    <source>
        <dbReference type="ARBA" id="ARBA00022741"/>
    </source>
</evidence>
<keyword evidence="2" id="KW-0519">Myristate</keyword>
<feature type="binding site" evidence="6">
    <location>
        <position position="57"/>
    </location>
    <ligand>
        <name>Mg(2+)</name>
        <dbReference type="ChEBI" id="CHEBI:18420"/>
    </ligand>
</feature>
<dbReference type="Gene3D" id="3.40.50.300">
    <property type="entry name" value="P-loop containing nucleotide triphosphate hydrolases"/>
    <property type="match status" value="1"/>
</dbReference>
<dbReference type="InterPro" id="IPR044612">
    <property type="entry name" value="ARL2/3"/>
</dbReference>
<name>A0A813MBD2_ADIRI</name>
<reference evidence="7" key="1">
    <citation type="submission" date="2021-02" db="EMBL/GenBank/DDBJ databases">
        <authorList>
            <person name="Nowell W R."/>
        </authorList>
    </citation>
    <scope>NUCLEOTIDE SEQUENCE</scope>
</reference>
<keyword evidence="3 5" id="KW-0547">Nucleotide-binding</keyword>
<dbReference type="PANTHER" id="PTHR45697">
    <property type="entry name" value="ADP-RIBOSYLATION FACTOR-LIKE PROTEIN 2-RELATED"/>
    <property type="match status" value="1"/>
</dbReference>
<evidence type="ECO:0000256" key="5">
    <source>
        <dbReference type="PIRSR" id="PIRSR606689-1"/>
    </source>
</evidence>
<dbReference type="AlphaFoldDB" id="A0A813MBD2"/>
<evidence type="ECO:0000256" key="6">
    <source>
        <dbReference type="PIRSR" id="PIRSR606689-2"/>
    </source>
</evidence>
<keyword evidence="6" id="KW-0460">Magnesium</keyword>